<keyword evidence="5 9" id="KW-0798">TonB box</keyword>
<dbReference type="Pfam" id="PF13715">
    <property type="entry name" value="CarbopepD_reg_2"/>
    <property type="match status" value="1"/>
</dbReference>
<evidence type="ECO:0000256" key="6">
    <source>
        <dbReference type="ARBA" id="ARBA00023136"/>
    </source>
</evidence>
<dbReference type="InterPro" id="IPR023996">
    <property type="entry name" value="TonB-dep_OMP_SusC/RagA"/>
</dbReference>
<dbReference type="AlphaFoldDB" id="A0A916YXE9"/>
<keyword evidence="3 8" id="KW-1134">Transmembrane beta strand</keyword>
<keyword evidence="2 8" id="KW-0813">Transport</keyword>
<evidence type="ECO:0000256" key="7">
    <source>
        <dbReference type="ARBA" id="ARBA00023237"/>
    </source>
</evidence>
<feature type="domain" description="TonB-dependent receptor plug" evidence="11">
    <location>
        <begin position="109"/>
        <end position="236"/>
    </location>
</feature>
<dbReference type="InterPro" id="IPR036942">
    <property type="entry name" value="Beta-barrel_TonB_sf"/>
</dbReference>
<dbReference type="Pfam" id="PF00593">
    <property type="entry name" value="TonB_dep_Rec_b-barrel"/>
    <property type="match status" value="1"/>
</dbReference>
<dbReference type="PROSITE" id="PS52016">
    <property type="entry name" value="TONB_DEPENDENT_REC_3"/>
    <property type="match status" value="1"/>
</dbReference>
<evidence type="ECO:0000256" key="4">
    <source>
        <dbReference type="ARBA" id="ARBA00022692"/>
    </source>
</evidence>
<dbReference type="GO" id="GO:0009279">
    <property type="term" value="C:cell outer membrane"/>
    <property type="evidence" value="ECO:0007669"/>
    <property type="project" value="UniProtKB-SubCell"/>
</dbReference>
<dbReference type="InterPro" id="IPR037066">
    <property type="entry name" value="Plug_dom_sf"/>
</dbReference>
<dbReference type="NCBIfam" id="TIGR04056">
    <property type="entry name" value="OMP_RagA_SusC"/>
    <property type="match status" value="1"/>
</dbReference>
<dbReference type="NCBIfam" id="TIGR04057">
    <property type="entry name" value="SusC_RagA_signa"/>
    <property type="match status" value="1"/>
</dbReference>
<evidence type="ECO:0000256" key="2">
    <source>
        <dbReference type="ARBA" id="ARBA00022448"/>
    </source>
</evidence>
<dbReference type="Gene3D" id="2.170.130.10">
    <property type="entry name" value="TonB-dependent receptor, plug domain"/>
    <property type="match status" value="1"/>
</dbReference>
<dbReference type="Gene3D" id="2.60.40.1120">
    <property type="entry name" value="Carboxypeptidase-like, regulatory domain"/>
    <property type="match status" value="1"/>
</dbReference>
<accession>A0A916YXE9</accession>
<proteinExistence type="inferred from homology"/>
<dbReference type="Pfam" id="PF07715">
    <property type="entry name" value="Plug"/>
    <property type="match status" value="1"/>
</dbReference>
<evidence type="ECO:0000256" key="1">
    <source>
        <dbReference type="ARBA" id="ARBA00004571"/>
    </source>
</evidence>
<evidence type="ECO:0000259" key="10">
    <source>
        <dbReference type="Pfam" id="PF00593"/>
    </source>
</evidence>
<sequence>MAFSVLLYQQALAQEKSISGTITSSEDGSVMPGVSISIKGTSKGTSSDGNGKYKITVPQNATLIFSFLGFETQSVKVGNQTTIDLVLTSSATMLTEVVTTAQGIKQDRRTLGYSIQEVKGEDVAETQRTNFMTALQGRAAGLSMTSTSGQPGASVQIQLRGVTSIGGSNSPLFVVDGLPLDNRTFGQGALVSDGPNRGNDYMNRAGEINPQDIETITVLKGPEAAALYGQDGASGAILITTKKAKKGRPRIDYNNSFGFSQVYRTLETQQVYSRGFNGSPSATALSFFGPKYGSESTIYNNLDNFYQTGKTQIHNLGVQGGTDAVRYRFSTTYTNQGGVVPTTKYERLSMMLKGDADISPKLDISTSIQFLKSLNVKPIRSDGGFYIGLLSWPANDDITNWQNPDGTRRRLISDSGELDNPLFNLNRNKNQDRSTRTIGRFELNYKPTSWLKFTGRFGPEFYSTLGNFFVHPESNLGIGRKGAIDNYVENGQLITSNLLASVNKQFGKFKFSTQVGGDVYDSRYEVNASYGEKLYISDFNSINNTDPTTQRAKLTLVQQRRMGVFAQMMWSYQNLLSVTVTGRNDWSSTLPKGNNTYFYPSINTAFEFTQLPAFKEIQWLTFGKIRASYAEVGKDAPPYKVLSSLTPQTTTGGGFAYGFFGGNENLTPERGKSFEIGTELSFVQNRFGINASYYQQNRFAQIVTQRLSYGTGFIFGLLNGGDFYNKGVEVELKANAIKKTDFNWDIQLNFTKLKTDVKNLPAGVPEYYNSDTWLFGNARASAFVGDLENYFRNMNLDYNQRGAGSAMAIGGYSYLRNPKGDILINPSSGLPIINANFLPIGDRTPDFTIGLTNKFSYKNINLSFLLDIRKGGDVFNGNAFYMFRNGLSSKFLDRETPVVFKGVLRDGLENSDNPTTNTIQVSPLYRSDFFTSLPESEFVEKDINWLRMRDITLSYTFPDRILKPLKVFRSAGVFVTGTDLFMLTNYTGADPNVNGTTATSGGAGAGGFDYGTLAMPRNITFGIKAGF</sequence>
<feature type="domain" description="TonB-dependent receptor-like beta-barrel" evidence="10">
    <location>
        <begin position="399"/>
        <end position="802"/>
    </location>
</feature>
<keyword evidence="6 8" id="KW-0472">Membrane</keyword>
<protein>
    <submittedName>
        <fullName evidence="12">SusC/RagA family TonB-linked outer membrane protein</fullName>
    </submittedName>
</protein>
<dbReference type="InterPro" id="IPR008969">
    <property type="entry name" value="CarboxyPept-like_regulatory"/>
</dbReference>
<comment type="similarity">
    <text evidence="8 9">Belongs to the TonB-dependent receptor family.</text>
</comment>
<dbReference type="SUPFAM" id="SSF56935">
    <property type="entry name" value="Porins"/>
    <property type="match status" value="1"/>
</dbReference>
<comment type="caution">
    <text evidence="12">The sequence shown here is derived from an EMBL/GenBank/DDBJ whole genome shotgun (WGS) entry which is preliminary data.</text>
</comment>
<evidence type="ECO:0000313" key="12">
    <source>
        <dbReference type="EMBL" id="GGD65781.1"/>
    </source>
</evidence>
<dbReference type="InterPro" id="IPR023997">
    <property type="entry name" value="TonB-dep_OMP_SusC/RagA_CS"/>
</dbReference>
<reference evidence="12" key="1">
    <citation type="journal article" date="2014" name="Int. J. Syst. Evol. Microbiol.">
        <title>Complete genome sequence of Corynebacterium casei LMG S-19264T (=DSM 44701T), isolated from a smear-ripened cheese.</title>
        <authorList>
            <consortium name="US DOE Joint Genome Institute (JGI-PGF)"/>
            <person name="Walter F."/>
            <person name="Albersmeier A."/>
            <person name="Kalinowski J."/>
            <person name="Ruckert C."/>
        </authorList>
    </citation>
    <scope>NUCLEOTIDE SEQUENCE</scope>
    <source>
        <strain evidence="12">CGMCC 1.15958</strain>
    </source>
</reference>
<comment type="subcellular location">
    <subcellularLocation>
        <location evidence="1 8">Cell outer membrane</location>
        <topology evidence="1 8">Multi-pass membrane protein</topology>
    </subcellularLocation>
</comment>
<evidence type="ECO:0000256" key="9">
    <source>
        <dbReference type="RuleBase" id="RU003357"/>
    </source>
</evidence>
<name>A0A916YXE9_9BACT</name>
<keyword evidence="4 8" id="KW-0812">Transmembrane</keyword>
<dbReference type="InterPro" id="IPR012910">
    <property type="entry name" value="Plug_dom"/>
</dbReference>
<evidence type="ECO:0000256" key="3">
    <source>
        <dbReference type="ARBA" id="ARBA00022452"/>
    </source>
</evidence>
<evidence type="ECO:0000313" key="13">
    <source>
        <dbReference type="Proteomes" id="UP000609064"/>
    </source>
</evidence>
<keyword evidence="13" id="KW-1185">Reference proteome</keyword>
<dbReference type="EMBL" id="BMKK01000006">
    <property type="protein sequence ID" value="GGD65781.1"/>
    <property type="molecule type" value="Genomic_DNA"/>
</dbReference>
<evidence type="ECO:0000259" key="11">
    <source>
        <dbReference type="Pfam" id="PF07715"/>
    </source>
</evidence>
<evidence type="ECO:0000256" key="5">
    <source>
        <dbReference type="ARBA" id="ARBA00023077"/>
    </source>
</evidence>
<dbReference type="InterPro" id="IPR039426">
    <property type="entry name" value="TonB-dep_rcpt-like"/>
</dbReference>
<gene>
    <name evidence="12" type="ORF">GCM10011514_32300</name>
</gene>
<reference evidence="12" key="2">
    <citation type="submission" date="2020-09" db="EMBL/GenBank/DDBJ databases">
        <authorList>
            <person name="Sun Q."/>
            <person name="Zhou Y."/>
        </authorList>
    </citation>
    <scope>NUCLEOTIDE SEQUENCE</scope>
    <source>
        <strain evidence="12">CGMCC 1.15958</strain>
    </source>
</reference>
<keyword evidence="7 8" id="KW-0998">Cell outer membrane</keyword>
<dbReference type="SUPFAM" id="SSF49464">
    <property type="entry name" value="Carboxypeptidase regulatory domain-like"/>
    <property type="match status" value="1"/>
</dbReference>
<dbReference type="InterPro" id="IPR000531">
    <property type="entry name" value="Beta-barrel_TonB"/>
</dbReference>
<dbReference type="Gene3D" id="2.40.170.20">
    <property type="entry name" value="TonB-dependent receptor, beta-barrel domain"/>
    <property type="match status" value="1"/>
</dbReference>
<dbReference type="Proteomes" id="UP000609064">
    <property type="component" value="Unassembled WGS sequence"/>
</dbReference>
<evidence type="ECO:0000256" key="8">
    <source>
        <dbReference type="PROSITE-ProRule" id="PRU01360"/>
    </source>
</evidence>
<organism evidence="12 13">
    <name type="scientific">Emticicia aquatilis</name>
    <dbReference type="NCBI Taxonomy" id="1537369"/>
    <lineage>
        <taxon>Bacteria</taxon>
        <taxon>Pseudomonadati</taxon>
        <taxon>Bacteroidota</taxon>
        <taxon>Cytophagia</taxon>
        <taxon>Cytophagales</taxon>
        <taxon>Leadbetterellaceae</taxon>
        <taxon>Emticicia</taxon>
    </lineage>
</organism>